<accession>A0AAV5MLX1</accession>
<dbReference type="InterPro" id="IPR025836">
    <property type="entry name" value="Zn_knuckle_CX2CX4HX4C"/>
</dbReference>
<dbReference type="Pfam" id="PF00078">
    <property type="entry name" value="RVT_1"/>
    <property type="match status" value="1"/>
</dbReference>
<dbReference type="CDD" id="cd06222">
    <property type="entry name" value="RNase_H_like"/>
    <property type="match status" value="1"/>
</dbReference>
<name>A0AAV5MLX1_9ROSI</name>
<feature type="region of interest" description="Disordered" evidence="1">
    <location>
        <begin position="250"/>
        <end position="308"/>
    </location>
</feature>
<dbReference type="Pfam" id="PF14392">
    <property type="entry name" value="zf-CCHC_4"/>
    <property type="match status" value="1"/>
</dbReference>
<dbReference type="GO" id="GO:0004523">
    <property type="term" value="F:RNA-DNA hybrid ribonuclease activity"/>
    <property type="evidence" value="ECO:0007669"/>
    <property type="project" value="InterPro"/>
</dbReference>
<dbReference type="InterPro" id="IPR036397">
    <property type="entry name" value="RNaseH_sf"/>
</dbReference>
<dbReference type="InterPro" id="IPR036691">
    <property type="entry name" value="Endo/exonu/phosph_ase_sf"/>
</dbReference>
<dbReference type="Pfam" id="PF13456">
    <property type="entry name" value="RVT_3"/>
    <property type="match status" value="1"/>
</dbReference>
<dbReference type="SUPFAM" id="SSF56219">
    <property type="entry name" value="DNase I-like"/>
    <property type="match status" value="1"/>
</dbReference>
<evidence type="ECO:0000313" key="3">
    <source>
        <dbReference type="EMBL" id="GKV50978.1"/>
    </source>
</evidence>
<dbReference type="InterPro" id="IPR005135">
    <property type="entry name" value="Endo/exonuclease/phosphatase"/>
</dbReference>
<dbReference type="InterPro" id="IPR012337">
    <property type="entry name" value="RNaseH-like_sf"/>
</dbReference>
<dbReference type="Pfam" id="PF03372">
    <property type="entry name" value="Exo_endo_phos"/>
    <property type="match status" value="1"/>
</dbReference>
<reference evidence="3 4" key="1">
    <citation type="journal article" date="2021" name="Commun. Biol.">
        <title>The genome of Shorea leprosula (Dipterocarpaceae) highlights the ecological relevance of drought in aseasonal tropical rainforests.</title>
        <authorList>
            <person name="Ng K.K.S."/>
            <person name="Kobayashi M.J."/>
            <person name="Fawcett J.A."/>
            <person name="Hatakeyama M."/>
            <person name="Paape T."/>
            <person name="Ng C.H."/>
            <person name="Ang C.C."/>
            <person name="Tnah L.H."/>
            <person name="Lee C.T."/>
            <person name="Nishiyama T."/>
            <person name="Sese J."/>
            <person name="O'Brien M.J."/>
            <person name="Copetti D."/>
            <person name="Mohd Noor M.I."/>
            <person name="Ong R.C."/>
            <person name="Putra M."/>
            <person name="Sireger I.Z."/>
            <person name="Indrioko S."/>
            <person name="Kosugi Y."/>
            <person name="Izuno A."/>
            <person name="Isagi Y."/>
            <person name="Lee S.L."/>
            <person name="Shimizu K.K."/>
        </authorList>
    </citation>
    <scope>NUCLEOTIDE SEQUENCE [LARGE SCALE GENOMIC DNA]</scope>
    <source>
        <strain evidence="3">214</strain>
    </source>
</reference>
<feature type="region of interest" description="Disordered" evidence="1">
    <location>
        <begin position="374"/>
        <end position="459"/>
    </location>
</feature>
<dbReference type="InterPro" id="IPR043502">
    <property type="entry name" value="DNA/RNA_pol_sf"/>
</dbReference>
<dbReference type="InterPro" id="IPR000477">
    <property type="entry name" value="RT_dom"/>
</dbReference>
<dbReference type="SUPFAM" id="SSF53098">
    <property type="entry name" value="Ribonuclease H-like"/>
    <property type="match status" value="1"/>
</dbReference>
<comment type="caution">
    <text evidence="3">The sequence shown here is derived from an EMBL/GenBank/DDBJ whole genome shotgun (WGS) entry which is preliminary data.</text>
</comment>
<keyword evidence="4" id="KW-1185">Reference proteome</keyword>
<dbReference type="PROSITE" id="PS50878">
    <property type="entry name" value="RT_POL"/>
    <property type="match status" value="1"/>
</dbReference>
<dbReference type="InterPro" id="IPR044730">
    <property type="entry name" value="RNase_H-like_dom_plant"/>
</dbReference>
<dbReference type="Pfam" id="PF13966">
    <property type="entry name" value="zf-RVT"/>
    <property type="match status" value="1"/>
</dbReference>
<organism evidence="3 4">
    <name type="scientific">Rubroshorea leprosula</name>
    <dbReference type="NCBI Taxonomy" id="152421"/>
    <lineage>
        <taxon>Eukaryota</taxon>
        <taxon>Viridiplantae</taxon>
        <taxon>Streptophyta</taxon>
        <taxon>Embryophyta</taxon>
        <taxon>Tracheophyta</taxon>
        <taxon>Spermatophyta</taxon>
        <taxon>Magnoliopsida</taxon>
        <taxon>eudicotyledons</taxon>
        <taxon>Gunneridae</taxon>
        <taxon>Pentapetalae</taxon>
        <taxon>rosids</taxon>
        <taxon>malvids</taxon>
        <taxon>Malvales</taxon>
        <taxon>Dipterocarpaceae</taxon>
        <taxon>Rubroshorea</taxon>
    </lineage>
</organism>
<sequence length="1776" mass="201629">MAESNVQDLTIAMGKQLSLTADEDVGLDLDDGTGNDPDGGVSKWCLVGTVLTRKRYNMEAMESTLAGVWRPVKGMHMRILGHNHFALYFFHPVDMNRVLAAGPWRFADHVMILKEAHDGKMITKEHLFEVPFWIQIHDLPASRMTEATGRRIGAEIGRLIEVDAGNGHVWGTHYIRVRVVIDSRKPLRRGMKLSLKDGPVWVSFQYERLPHFCYCCGMLDHVERDCELGLELEHMGVTERPYDDRLRAASKRERQEAATNNGRWLRDAAGCPTGENSRERHQLPKLGRRPDLEMGNVHGREIGMNGRDYRDATKNPVEPMSALNPGCQILQGYGSVENCQSVSSPKAKYMERQHNQGNTGNIVDNCDGAPALNLNVPEKHSPTLGAPPPKLSGPGLSDNMEGQKGHNSDGPLRSVETQDSDLIFVFSSTPGDNPPRTRSWKKEARERRHSSSHTLSSSCRIKRKDEQSQILVSPPVTMSLFCWNCRGLGNPRAVRCLIELVGLKQPAVVFLCETLLDKRGMDKVRRRLGFSHCFTVDKVGRSGGLAMLWKHDIQLSLFSYSRNHIDMQVERMGSCTWRFTGYYGHPERHNRRHSWQLLQDLATKSELPWLIGGDFNDLLQPDDKVGGNPQPEWMLCGFREVVEACNLEEIPMVGGHFTWRRGGVQEKLDRGLATLRWRNLFPRAKVRLLPPLSSDHSPLWVTLDSHYKRHNRRKKRFRFEDMWLRDPRCNETNQLKQCMEHLESLKNMPSSEATQNEEQKVLAETEEWLEREETMWRQRSREIWLQEGDRNTRFFHRKASRRRDKNRVEKLMDAGGEWKHGFTELQGIASSYFSSLFSTTFATNIDRVTSCLSPRVTADDNAFLLQVFTETEITKALHQMHPSKAPGPDGLSPGFLQHFWHVVKDDVVKPCLDFLNHGGILPSELNFTHIVLIPKCSEPKTMADLRPISLCNVIYRVLAKVLANRFKLVLQRVISQGQSAFLPNRLITDNFMIAYEILQYMRARKTKKRGWQAVKLDMSKAFDRIEWPYLEQVMQALGFADGWIRLIMGCVSSVTFEVLLNGREAGRVTPTRGLRQGDPLSPYLFILCAEGLTAMLNDAVTRGTTETEARNLMVILRGYEAASGQVINLQKSSITFSNNVQQRTRSCISTVLGMIEVELPGRYLGLPTYIGRSRTTVFSGLKNRFWARISEWREQPLSRAGREVLIKSVLQSLPTYLMSLFLLPASLCTDLERIMNRYWWGGGEDDHKIHWMEWKKLATSKRTGGLGFRAMRDFNLAMLGKQGWRLLTYPDSLAARLMKAKYFPRSDVLHAELKSPCSFTWRSIWYSAALLKQGCRRLIGDGRSTEIWGDPWLPGNMQFYVQSPRPHGCDLRFVSELIDEETNSWRRDLVLETFTAHEAQLIFAIPLSWMRREDSWMWHFTKHGNYTVKSGYYRAPGMARSHDGSSASSTVFGGNRIWSLNIPEKVRLLVWSAYQNVIPTKDNLHKKHVDVDLECPLCGVERESVFHCFVSCSLARAVWLGCPLNLRVSELPGDDFANFFDTSASVLGAEQLELVCLLCWNLWTCRNAALWNNSRINPQHIIQRTMHFMREYRTAILSRGRGAAVVQQASETRWHPPDPGFIKLNVDGAISVQNRCFGMGALARNHAGAVLAAMACKGQGAVDAAVAEACSLRRALQWAHSLSFRRIVVESDCATIVSAISSETLEMNSSLGLILLDCKALLASFESCRVQHVHRVGNAAAHELARRALSAEDDEFWGDAIPATIMSIVTGDMHQI</sequence>
<dbReference type="InterPro" id="IPR002156">
    <property type="entry name" value="RNaseH_domain"/>
</dbReference>
<dbReference type="Pfam" id="PF14111">
    <property type="entry name" value="DUF4283"/>
    <property type="match status" value="1"/>
</dbReference>
<feature type="domain" description="Reverse transcriptase" evidence="2">
    <location>
        <begin position="914"/>
        <end position="1204"/>
    </location>
</feature>
<dbReference type="GO" id="GO:0003676">
    <property type="term" value="F:nucleic acid binding"/>
    <property type="evidence" value="ECO:0007669"/>
    <property type="project" value="InterPro"/>
</dbReference>
<dbReference type="Gene3D" id="3.60.10.10">
    <property type="entry name" value="Endonuclease/exonuclease/phosphatase"/>
    <property type="match status" value="1"/>
</dbReference>
<evidence type="ECO:0000256" key="1">
    <source>
        <dbReference type="SAM" id="MobiDB-lite"/>
    </source>
</evidence>
<dbReference type="Proteomes" id="UP001054252">
    <property type="component" value="Unassembled WGS sequence"/>
</dbReference>
<evidence type="ECO:0000313" key="4">
    <source>
        <dbReference type="Proteomes" id="UP001054252"/>
    </source>
</evidence>
<gene>
    <name evidence="3" type="ORF">SLEP1_g57656</name>
</gene>
<dbReference type="PANTHER" id="PTHR33116">
    <property type="entry name" value="REVERSE TRANSCRIPTASE ZINC-BINDING DOMAIN-CONTAINING PROTEIN-RELATED-RELATED"/>
    <property type="match status" value="1"/>
</dbReference>
<dbReference type="EMBL" id="BPVZ01000418">
    <property type="protein sequence ID" value="GKV50978.1"/>
    <property type="molecule type" value="Genomic_DNA"/>
</dbReference>
<evidence type="ECO:0000259" key="2">
    <source>
        <dbReference type="PROSITE" id="PS50878"/>
    </source>
</evidence>
<protein>
    <recommendedName>
        <fullName evidence="2">Reverse transcriptase domain-containing protein</fullName>
    </recommendedName>
</protein>
<dbReference type="CDD" id="cd01650">
    <property type="entry name" value="RT_nLTR_like"/>
    <property type="match status" value="1"/>
</dbReference>
<dbReference type="InterPro" id="IPR026960">
    <property type="entry name" value="RVT-Znf"/>
</dbReference>
<dbReference type="SUPFAM" id="SSF56672">
    <property type="entry name" value="DNA/RNA polymerases"/>
    <property type="match status" value="1"/>
</dbReference>
<proteinExistence type="predicted"/>
<feature type="compositionally biased region" description="Basic and acidic residues" evidence="1">
    <location>
        <begin position="276"/>
        <end position="292"/>
    </location>
</feature>
<dbReference type="InterPro" id="IPR025558">
    <property type="entry name" value="DUF4283"/>
</dbReference>
<dbReference type="Gene3D" id="3.30.420.10">
    <property type="entry name" value="Ribonuclease H-like superfamily/Ribonuclease H"/>
    <property type="match status" value="1"/>
</dbReference>
<dbReference type="PANTHER" id="PTHR33116:SF86">
    <property type="entry name" value="REVERSE TRANSCRIPTASE DOMAIN-CONTAINING PROTEIN"/>
    <property type="match status" value="1"/>
</dbReference>